<feature type="region of interest" description="Disordered" evidence="1">
    <location>
        <begin position="95"/>
        <end position="185"/>
    </location>
</feature>
<feature type="transmembrane region" description="Helical" evidence="2">
    <location>
        <begin position="41"/>
        <end position="63"/>
    </location>
</feature>
<evidence type="ECO:0000256" key="1">
    <source>
        <dbReference type="SAM" id="MobiDB-lite"/>
    </source>
</evidence>
<evidence type="ECO:0000313" key="3">
    <source>
        <dbReference type="EMBL" id="GAA2106610.1"/>
    </source>
</evidence>
<feature type="compositionally biased region" description="Basic and acidic residues" evidence="1">
    <location>
        <begin position="118"/>
        <end position="127"/>
    </location>
</feature>
<evidence type="ECO:0000313" key="4">
    <source>
        <dbReference type="Proteomes" id="UP001500984"/>
    </source>
</evidence>
<feature type="compositionally biased region" description="Basic and acidic residues" evidence="1">
    <location>
        <begin position="149"/>
        <end position="175"/>
    </location>
</feature>
<gene>
    <name evidence="3" type="ORF">GCM10009823_32850</name>
</gene>
<keyword evidence="4" id="KW-1185">Reference proteome</keyword>
<name>A0ABN2X7J3_9MICO</name>
<dbReference type="EMBL" id="BAAAPZ010000019">
    <property type="protein sequence ID" value="GAA2106610.1"/>
    <property type="molecule type" value="Genomic_DNA"/>
</dbReference>
<evidence type="ECO:0008006" key="5">
    <source>
        <dbReference type="Google" id="ProtNLM"/>
    </source>
</evidence>
<keyword evidence="2" id="KW-1133">Transmembrane helix</keyword>
<evidence type="ECO:0000256" key="2">
    <source>
        <dbReference type="SAM" id="Phobius"/>
    </source>
</evidence>
<proteinExistence type="predicted"/>
<accession>A0ABN2X7J3</accession>
<organism evidence="3 4">
    <name type="scientific">Brevibacterium salitolerans</name>
    <dbReference type="NCBI Taxonomy" id="1403566"/>
    <lineage>
        <taxon>Bacteria</taxon>
        <taxon>Bacillati</taxon>
        <taxon>Actinomycetota</taxon>
        <taxon>Actinomycetes</taxon>
        <taxon>Micrococcales</taxon>
        <taxon>Brevibacteriaceae</taxon>
        <taxon>Brevibacterium</taxon>
    </lineage>
</organism>
<comment type="caution">
    <text evidence="3">The sequence shown here is derived from an EMBL/GenBank/DDBJ whole genome shotgun (WGS) entry which is preliminary data.</text>
</comment>
<keyword evidence="2" id="KW-0812">Transmembrane</keyword>
<sequence>MSTAESWSTAPAHPAPERFVRRTARRLSLVLPQVSRPRIPVVVWGALIVLVGVVLILVGNIIVSHTTFKVESLTQQQEALQEERDRLVEDISYRESPQNVAETAEERGLVRDQSPAFLDERTGEITHTEPGPAADPEREVPERIPGPRADAREDVKPNLRSDERLPVVGGGEREFVAPGQEEPQR</sequence>
<protein>
    <recommendedName>
        <fullName evidence="5">Cell division protein FtsL</fullName>
    </recommendedName>
</protein>
<dbReference type="RefSeq" id="WP_291793951.1">
    <property type="nucleotide sequence ID" value="NZ_BAAAPZ010000019.1"/>
</dbReference>
<reference evidence="3 4" key="1">
    <citation type="journal article" date="2019" name="Int. J. Syst. Evol. Microbiol.">
        <title>The Global Catalogue of Microorganisms (GCM) 10K type strain sequencing project: providing services to taxonomists for standard genome sequencing and annotation.</title>
        <authorList>
            <consortium name="The Broad Institute Genomics Platform"/>
            <consortium name="The Broad Institute Genome Sequencing Center for Infectious Disease"/>
            <person name="Wu L."/>
            <person name="Ma J."/>
        </authorList>
    </citation>
    <scope>NUCLEOTIDE SEQUENCE [LARGE SCALE GENOMIC DNA]</scope>
    <source>
        <strain evidence="3 4">JCM 15900</strain>
    </source>
</reference>
<dbReference type="Proteomes" id="UP001500984">
    <property type="component" value="Unassembled WGS sequence"/>
</dbReference>
<keyword evidence="2" id="KW-0472">Membrane</keyword>